<keyword evidence="13" id="KW-0675">Receptor</keyword>
<keyword evidence="4 8" id="KW-0812">Transmembrane</keyword>
<dbReference type="PANTHER" id="PTHR30069:SF28">
    <property type="entry name" value="TONB-DEPENDENT RECEPTOR YNCD-RELATED"/>
    <property type="match status" value="1"/>
</dbReference>
<feature type="chain" id="PRO_5030944861" evidence="10">
    <location>
        <begin position="23"/>
        <end position="663"/>
    </location>
</feature>
<proteinExistence type="inferred from homology"/>
<protein>
    <submittedName>
        <fullName evidence="13">TonB-dependent receptor plug domain-containing protein</fullName>
    </submittedName>
</protein>
<dbReference type="GO" id="GO:0015344">
    <property type="term" value="F:siderophore uptake transmembrane transporter activity"/>
    <property type="evidence" value="ECO:0007669"/>
    <property type="project" value="TreeGrafter"/>
</dbReference>
<evidence type="ECO:0000256" key="8">
    <source>
        <dbReference type="PROSITE-ProRule" id="PRU01360"/>
    </source>
</evidence>
<gene>
    <name evidence="13" type="ORF">F6X38_16855</name>
</gene>
<evidence type="ECO:0000259" key="11">
    <source>
        <dbReference type="Pfam" id="PF00593"/>
    </source>
</evidence>
<dbReference type="InterPro" id="IPR037066">
    <property type="entry name" value="Plug_dom_sf"/>
</dbReference>
<keyword evidence="14" id="KW-1185">Reference proteome</keyword>
<dbReference type="PANTHER" id="PTHR30069">
    <property type="entry name" value="TONB-DEPENDENT OUTER MEMBRANE RECEPTOR"/>
    <property type="match status" value="1"/>
</dbReference>
<dbReference type="GO" id="GO:0009279">
    <property type="term" value="C:cell outer membrane"/>
    <property type="evidence" value="ECO:0007669"/>
    <property type="project" value="UniProtKB-SubCell"/>
</dbReference>
<evidence type="ECO:0000256" key="3">
    <source>
        <dbReference type="ARBA" id="ARBA00022452"/>
    </source>
</evidence>
<reference evidence="13 14" key="1">
    <citation type="submission" date="2019-09" db="EMBL/GenBank/DDBJ databases">
        <title>YIM 132180 draft genome.</title>
        <authorList>
            <person name="Zhang K."/>
        </authorList>
    </citation>
    <scope>NUCLEOTIDE SEQUENCE [LARGE SCALE GENOMIC DNA]</scope>
    <source>
        <strain evidence="13 14">YIM 132180</strain>
    </source>
</reference>
<organism evidence="13 14">
    <name type="scientific">Plantimonas leprariae</name>
    <dbReference type="NCBI Taxonomy" id="2615207"/>
    <lineage>
        <taxon>Bacteria</taxon>
        <taxon>Pseudomonadati</taxon>
        <taxon>Pseudomonadota</taxon>
        <taxon>Alphaproteobacteria</taxon>
        <taxon>Hyphomicrobiales</taxon>
        <taxon>Aurantimonadaceae</taxon>
        <taxon>Plantimonas</taxon>
    </lineage>
</organism>
<dbReference type="InterPro" id="IPR000531">
    <property type="entry name" value="Beta-barrel_TonB"/>
</dbReference>
<dbReference type="SUPFAM" id="SSF56935">
    <property type="entry name" value="Porins"/>
    <property type="match status" value="1"/>
</dbReference>
<evidence type="ECO:0000259" key="12">
    <source>
        <dbReference type="Pfam" id="PF07715"/>
    </source>
</evidence>
<evidence type="ECO:0000256" key="5">
    <source>
        <dbReference type="ARBA" id="ARBA00023077"/>
    </source>
</evidence>
<dbReference type="Gene3D" id="2.170.130.10">
    <property type="entry name" value="TonB-dependent receptor, plug domain"/>
    <property type="match status" value="1"/>
</dbReference>
<dbReference type="AlphaFoldDB" id="A0A7V7PMF0"/>
<keyword evidence="7 8" id="KW-0998">Cell outer membrane</keyword>
<evidence type="ECO:0000256" key="4">
    <source>
        <dbReference type="ARBA" id="ARBA00022692"/>
    </source>
</evidence>
<dbReference type="InterPro" id="IPR012910">
    <property type="entry name" value="Plug_dom"/>
</dbReference>
<dbReference type="GO" id="GO:0044718">
    <property type="term" value="P:siderophore transmembrane transport"/>
    <property type="evidence" value="ECO:0007669"/>
    <property type="project" value="TreeGrafter"/>
</dbReference>
<evidence type="ECO:0000256" key="9">
    <source>
        <dbReference type="RuleBase" id="RU003357"/>
    </source>
</evidence>
<feature type="domain" description="TonB-dependent receptor-like beta-barrel" evidence="11">
    <location>
        <begin position="196"/>
        <end position="635"/>
    </location>
</feature>
<keyword evidence="2 8" id="KW-0813">Transport</keyword>
<evidence type="ECO:0000256" key="1">
    <source>
        <dbReference type="ARBA" id="ARBA00004571"/>
    </source>
</evidence>
<evidence type="ECO:0000313" key="13">
    <source>
        <dbReference type="EMBL" id="KAB0678094.1"/>
    </source>
</evidence>
<dbReference type="Gene3D" id="2.40.170.20">
    <property type="entry name" value="TonB-dependent receptor, beta-barrel domain"/>
    <property type="match status" value="1"/>
</dbReference>
<dbReference type="EMBL" id="VZDO01000014">
    <property type="protein sequence ID" value="KAB0678094.1"/>
    <property type="molecule type" value="Genomic_DNA"/>
</dbReference>
<comment type="similarity">
    <text evidence="8 9">Belongs to the TonB-dependent receptor family.</text>
</comment>
<keyword evidence="5 9" id="KW-0798">TonB box</keyword>
<dbReference type="InterPro" id="IPR036942">
    <property type="entry name" value="Beta-barrel_TonB_sf"/>
</dbReference>
<dbReference type="Proteomes" id="UP000432089">
    <property type="component" value="Unassembled WGS sequence"/>
</dbReference>
<evidence type="ECO:0000256" key="2">
    <source>
        <dbReference type="ARBA" id="ARBA00022448"/>
    </source>
</evidence>
<feature type="domain" description="TonB-dependent receptor plug" evidence="12">
    <location>
        <begin position="50"/>
        <end position="158"/>
    </location>
</feature>
<keyword evidence="6 8" id="KW-0472">Membrane</keyword>
<keyword evidence="3 8" id="KW-1134">Transmembrane beta strand</keyword>
<evidence type="ECO:0000256" key="6">
    <source>
        <dbReference type="ARBA" id="ARBA00023136"/>
    </source>
</evidence>
<comment type="subcellular location">
    <subcellularLocation>
        <location evidence="1 8">Cell outer membrane</location>
        <topology evidence="1 8">Multi-pass membrane protein</topology>
    </subcellularLocation>
</comment>
<name>A0A7V7PMF0_9HYPH</name>
<sequence>MKPLGFYVLAASMLAIAATAQAQTVDYTASEQMFGEPVTVSATGKPQRASEAPASIDIITADDIRRSGATDIPSILRFVPGIDVRRYGQFDSAVGIRGYNTALNPRVLVLVDGRQVYQDDYGYTLWSQIPVTLGEIRQIEIIRGPNAALYGFNAVSGVINIVTFDPLRDKKNSVDLRGGTQAQVYGEAVATLQPSDRLGMRFSAKGTRADEYSGYRARDTVDHPDVETGAADMRYRINDKVELDLSATVGAIDTDFYPDLGSYLPLDVVSNSLRGLLSADTDFGLMQLDLYRNGMDFRSSGSKIDLAWQQDVTVLKASDLVRLGSDHTVRIGAEYRHNSISSDDYFGGEMHSDLLAGSAMWNWQILPSLSLTNAVRLDGMRIERDDSDLVIPHIGSPFGDRDLLEPSFNSALLYSPTDYDTFRLTAARALQLPSLISFGLFYSKGPFLGAGSTDLDPSAVTNYEVGYSRKLPVLDSQLNVSVFIQDTDKTIGSPFASPFTFTPEGQILTLARNFAGSSAYGGEIGIEGQNAAGWRWNLSYSLAEIDDRSPAAILFDSPSINYAEQNPVHSIIAGLGFTWQKLELDTQARWQSRFEDFRFDDTVAANIAVDVPDYVTVNARAGYKLNDNATVSLTAEQLNAADIRTSAGRRNERRLLAGLKVEF</sequence>
<feature type="signal peptide" evidence="10">
    <location>
        <begin position="1"/>
        <end position="22"/>
    </location>
</feature>
<comment type="caution">
    <text evidence="13">The sequence shown here is derived from an EMBL/GenBank/DDBJ whole genome shotgun (WGS) entry which is preliminary data.</text>
</comment>
<evidence type="ECO:0000256" key="7">
    <source>
        <dbReference type="ARBA" id="ARBA00023237"/>
    </source>
</evidence>
<keyword evidence="10" id="KW-0732">Signal</keyword>
<dbReference type="Pfam" id="PF00593">
    <property type="entry name" value="TonB_dep_Rec_b-barrel"/>
    <property type="match status" value="1"/>
</dbReference>
<accession>A0A7V7PMF0</accession>
<evidence type="ECO:0000256" key="10">
    <source>
        <dbReference type="SAM" id="SignalP"/>
    </source>
</evidence>
<dbReference type="Pfam" id="PF07715">
    <property type="entry name" value="Plug"/>
    <property type="match status" value="1"/>
</dbReference>
<evidence type="ECO:0000313" key="14">
    <source>
        <dbReference type="Proteomes" id="UP000432089"/>
    </source>
</evidence>
<dbReference type="PROSITE" id="PS52016">
    <property type="entry name" value="TONB_DEPENDENT_REC_3"/>
    <property type="match status" value="1"/>
</dbReference>
<dbReference type="InterPro" id="IPR039426">
    <property type="entry name" value="TonB-dep_rcpt-like"/>
</dbReference>